<evidence type="ECO:0008006" key="3">
    <source>
        <dbReference type="Google" id="ProtNLM"/>
    </source>
</evidence>
<evidence type="ECO:0000313" key="2">
    <source>
        <dbReference type="Proteomes" id="UP000735302"/>
    </source>
</evidence>
<proteinExistence type="predicted"/>
<organism evidence="1 2">
    <name type="scientific">Plakobranchus ocellatus</name>
    <dbReference type="NCBI Taxonomy" id="259542"/>
    <lineage>
        <taxon>Eukaryota</taxon>
        <taxon>Metazoa</taxon>
        <taxon>Spiralia</taxon>
        <taxon>Lophotrochozoa</taxon>
        <taxon>Mollusca</taxon>
        <taxon>Gastropoda</taxon>
        <taxon>Heterobranchia</taxon>
        <taxon>Euthyneura</taxon>
        <taxon>Panpulmonata</taxon>
        <taxon>Sacoglossa</taxon>
        <taxon>Placobranchoidea</taxon>
        <taxon>Plakobranchidae</taxon>
        <taxon>Plakobranchus</taxon>
    </lineage>
</organism>
<accession>A0AAV3XTE4</accession>
<dbReference type="Proteomes" id="UP000735302">
    <property type="component" value="Unassembled WGS sequence"/>
</dbReference>
<dbReference type="EMBL" id="BLXT01000029">
    <property type="protein sequence ID" value="GFN73764.1"/>
    <property type="molecule type" value="Genomic_DNA"/>
</dbReference>
<evidence type="ECO:0000313" key="1">
    <source>
        <dbReference type="EMBL" id="GFN73764.1"/>
    </source>
</evidence>
<comment type="caution">
    <text evidence="1">The sequence shown here is derived from an EMBL/GenBank/DDBJ whole genome shotgun (WGS) entry which is preliminary data.</text>
</comment>
<sequence length="90" mass="10348">MLRILYRISLKLFATIDGTVPSSWVFSGYSTEYDKSYSDGYSPFQEDSPSARSCTSLCLDQCNQWFRFCNRTNERTATSGFTYEEKYDGG</sequence>
<gene>
    <name evidence="1" type="ORF">PoB_000027000</name>
</gene>
<dbReference type="AlphaFoldDB" id="A0AAV3XTE4"/>
<protein>
    <recommendedName>
        <fullName evidence="3">Secreted protein</fullName>
    </recommendedName>
</protein>
<keyword evidence="2" id="KW-1185">Reference proteome</keyword>
<reference evidence="1 2" key="1">
    <citation type="journal article" date="2021" name="Elife">
        <title>Chloroplast acquisition without the gene transfer in kleptoplastic sea slugs, Plakobranchus ocellatus.</title>
        <authorList>
            <person name="Maeda T."/>
            <person name="Takahashi S."/>
            <person name="Yoshida T."/>
            <person name="Shimamura S."/>
            <person name="Takaki Y."/>
            <person name="Nagai Y."/>
            <person name="Toyoda A."/>
            <person name="Suzuki Y."/>
            <person name="Arimoto A."/>
            <person name="Ishii H."/>
            <person name="Satoh N."/>
            <person name="Nishiyama T."/>
            <person name="Hasebe M."/>
            <person name="Maruyama T."/>
            <person name="Minagawa J."/>
            <person name="Obokata J."/>
            <person name="Shigenobu S."/>
        </authorList>
    </citation>
    <scope>NUCLEOTIDE SEQUENCE [LARGE SCALE GENOMIC DNA]</scope>
</reference>
<name>A0AAV3XTE4_9GAST</name>